<evidence type="ECO:0000256" key="4">
    <source>
        <dbReference type="ARBA" id="ARBA00023136"/>
    </source>
</evidence>
<dbReference type="AlphaFoldDB" id="A0A0B8PKN6"/>
<comment type="caution">
    <text evidence="6">The sequence shown here is derived from an EMBL/GenBank/DDBJ whole genome shotgun (WGS) entry which is preliminary data.</text>
</comment>
<sequence>MEIHYEKTVLASLVSAAVVSGQAWAVELYNNDGSTFSVGGHVSMGVGDDGVNDLKVESVSPRINFNATQELGGGFKADAKGEWSINMLDGGENSFSTRLGYIGVTHDTWGRVVGGTQWSPYYDVAGIADMPIKYANDFLYVEGGDLGSSRAERMLSYRKTFMFGDDLGLNLGVGWQGQNGVYDDRAQLGLSFDLGAINVGYAFSTGSVTGQDDDAMGNVVSAKFGSYGDGLFVAAVYEMGSDFRNATGGAAYDSTSIEAIAAFALANSLNFSVNYESHEDDDNNITVISQMALQVEYNFTPAFIGYAGYQIDLGDDVSDDDDGYAFGVRYYL</sequence>
<evidence type="ECO:0000259" key="5">
    <source>
        <dbReference type="Pfam" id="PF13609"/>
    </source>
</evidence>
<comment type="similarity">
    <text evidence="2">Belongs to the Gram-negative porin family.</text>
</comment>
<dbReference type="GO" id="GO:0034220">
    <property type="term" value="P:monoatomic ion transmembrane transport"/>
    <property type="evidence" value="ECO:0007669"/>
    <property type="project" value="InterPro"/>
</dbReference>
<dbReference type="GO" id="GO:0009279">
    <property type="term" value="C:cell outer membrane"/>
    <property type="evidence" value="ECO:0007669"/>
    <property type="project" value="UniProtKB-SubCell"/>
</dbReference>
<reference evidence="6 7" key="1">
    <citation type="submission" date="2015-01" db="EMBL/GenBank/DDBJ databases">
        <title>Vibrio sp. C5 JCM 19232 whole genome shotgun sequence.</title>
        <authorList>
            <person name="Sawabe T."/>
            <person name="Meirelles P."/>
            <person name="Feng G."/>
            <person name="Sayaka M."/>
            <person name="Hattori M."/>
            <person name="Ohkuma M."/>
        </authorList>
    </citation>
    <scope>NUCLEOTIDE SEQUENCE [LARGE SCALE GENOMIC DNA]</scope>
    <source>
        <strain evidence="6 7">JCM19232</strain>
    </source>
</reference>
<dbReference type="Proteomes" id="UP000031670">
    <property type="component" value="Unassembled WGS sequence"/>
</dbReference>
<dbReference type="PANTHER" id="PTHR34501:SF2">
    <property type="entry name" value="OUTER MEMBRANE PORIN F-RELATED"/>
    <property type="match status" value="1"/>
</dbReference>
<evidence type="ECO:0000313" key="6">
    <source>
        <dbReference type="EMBL" id="GAM63269.1"/>
    </source>
</evidence>
<dbReference type="EMBL" id="BBSA01000008">
    <property type="protein sequence ID" value="GAM63269.1"/>
    <property type="molecule type" value="Genomic_DNA"/>
</dbReference>
<evidence type="ECO:0000256" key="2">
    <source>
        <dbReference type="ARBA" id="ARBA00007539"/>
    </source>
</evidence>
<name>A0A0B8PKN6_9VIBR</name>
<dbReference type="InterPro" id="IPR023614">
    <property type="entry name" value="Porin_dom_sf"/>
</dbReference>
<accession>A0A0B8PKN6</accession>
<reference evidence="6 7" key="2">
    <citation type="submission" date="2015-01" db="EMBL/GenBank/DDBJ databases">
        <authorList>
            <consortium name="NBRP consortium"/>
            <person name="Sawabe T."/>
            <person name="Meirelles P."/>
            <person name="Feng G."/>
            <person name="Sayaka M."/>
            <person name="Hattori M."/>
            <person name="Ohkuma M."/>
        </authorList>
    </citation>
    <scope>NUCLEOTIDE SEQUENCE [LARGE SCALE GENOMIC DNA]</scope>
    <source>
        <strain evidence="6 7">JCM19232</strain>
    </source>
</reference>
<dbReference type="PRINTS" id="PR00183">
    <property type="entry name" value="ECOLIPORIN"/>
</dbReference>
<evidence type="ECO:0000256" key="1">
    <source>
        <dbReference type="ARBA" id="ARBA00004571"/>
    </source>
</evidence>
<dbReference type="InterPro" id="IPR033900">
    <property type="entry name" value="Gram_neg_porin_domain"/>
</dbReference>
<evidence type="ECO:0000313" key="7">
    <source>
        <dbReference type="Proteomes" id="UP000031670"/>
    </source>
</evidence>
<feature type="domain" description="Porin" evidence="5">
    <location>
        <begin position="14"/>
        <end position="310"/>
    </location>
</feature>
<comment type="subcellular location">
    <subcellularLocation>
        <location evidence="1">Cell outer membrane</location>
        <topology evidence="1">Multi-pass membrane protein</topology>
    </subcellularLocation>
</comment>
<dbReference type="GO" id="GO:0015288">
    <property type="term" value="F:porin activity"/>
    <property type="evidence" value="ECO:0007669"/>
    <property type="project" value="InterPro"/>
</dbReference>
<keyword evidence="4" id="KW-0472">Membrane</keyword>
<keyword evidence="3" id="KW-0732">Signal</keyword>
<dbReference type="InterPro" id="IPR050298">
    <property type="entry name" value="Gram-neg_bact_OMP"/>
</dbReference>
<dbReference type="Pfam" id="PF13609">
    <property type="entry name" value="Porin_4"/>
    <property type="match status" value="1"/>
</dbReference>
<protein>
    <submittedName>
        <fullName evidence="6">Outer membrane protein N</fullName>
    </submittedName>
</protein>
<dbReference type="Gene3D" id="2.40.160.10">
    <property type="entry name" value="Porin"/>
    <property type="match status" value="1"/>
</dbReference>
<dbReference type="InterPro" id="IPR001897">
    <property type="entry name" value="Porin_gammaproteobac"/>
</dbReference>
<organism evidence="6 7">
    <name type="scientific">Vibrio ishigakensis</name>
    <dbReference type="NCBI Taxonomy" id="1481914"/>
    <lineage>
        <taxon>Bacteria</taxon>
        <taxon>Pseudomonadati</taxon>
        <taxon>Pseudomonadota</taxon>
        <taxon>Gammaproteobacteria</taxon>
        <taxon>Vibrionales</taxon>
        <taxon>Vibrionaceae</taxon>
        <taxon>Vibrio</taxon>
    </lineage>
</organism>
<dbReference type="PANTHER" id="PTHR34501">
    <property type="entry name" value="PROTEIN YDDL-RELATED"/>
    <property type="match status" value="1"/>
</dbReference>
<proteinExistence type="inferred from homology"/>
<dbReference type="CDD" id="cd00342">
    <property type="entry name" value="gram_neg_porins"/>
    <property type="match status" value="1"/>
</dbReference>
<dbReference type="SUPFAM" id="SSF56935">
    <property type="entry name" value="Porins"/>
    <property type="match status" value="1"/>
</dbReference>
<gene>
    <name evidence="6" type="ORF">JCM19232_1416</name>
</gene>
<evidence type="ECO:0000256" key="3">
    <source>
        <dbReference type="ARBA" id="ARBA00022729"/>
    </source>
</evidence>